<proteinExistence type="predicted"/>
<gene>
    <name evidence="1" type="ORF">X975_08494</name>
</gene>
<reference evidence="1 2" key="1">
    <citation type="submission" date="2013-11" db="EMBL/GenBank/DDBJ databases">
        <title>Genome sequencing of Stegodyphus mimosarum.</title>
        <authorList>
            <person name="Bechsgaard J."/>
        </authorList>
    </citation>
    <scope>NUCLEOTIDE SEQUENCE [LARGE SCALE GENOMIC DNA]</scope>
</reference>
<dbReference type="Proteomes" id="UP000054359">
    <property type="component" value="Unassembled WGS sequence"/>
</dbReference>
<accession>A0A087TKR6</accession>
<dbReference type="EMBL" id="KK115677">
    <property type="protein sequence ID" value="KFM65705.1"/>
    <property type="molecule type" value="Genomic_DNA"/>
</dbReference>
<evidence type="ECO:0000313" key="2">
    <source>
        <dbReference type="Proteomes" id="UP000054359"/>
    </source>
</evidence>
<protein>
    <submittedName>
        <fullName evidence="1">Uncharacterized protein</fullName>
    </submittedName>
</protein>
<keyword evidence="2" id="KW-1185">Reference proteome</keyword>
<name>A0A087TKR6_STEMI</name>
<dbReference type="OrthoDB" id="6423690at2759"/>
<dbReference type="AlphaFoldDB" id="A0A087TKR6"/>
<sequence>MKETKEFDLNSLSIHKHEARSLEKIIQSSVSMEFDNLRQMFYLQHMSLFKHLDKTMEELKEQNSATNACLAIIEQLYVENQQLKKALSTRL</sequence>
<feature type="non-terminal residue" evidence="1">
    <location>
        <position position="91"/>
    </location>
</feature>
<evidence type="ECO:0000313" key="1">
    <source>
        <dbReference type="EMBL" id="KFM65705.1"/>
    </source>
</evidence>
<organism evidence="1 2">
    <name type="scientific">Stegodyphus mimosarum</name>
    <name type="common">African social velvet spider</name>
    <dbReference type="NCBI Taxonomy" id="407821"/>
    <lineage>
        <taxon>Eukaryota</taxon>
        <taxon>Metazoa</taxon>
        <taxon>Ecdysozoa</taxon>
        <taxon>Arthropoda</taxon>
        <taxon>Chelicerata</taxon>
        <taxon>Arachnida</taxon>
        <taxon>Araneae</taxon>
        <taxon>Araneomorphae</taxon>
        <taxon>Entelegynae</taxon>
        <taxon>Eresoidea</taxon>
        <taxon>Eresidae</taxon>
        <taxon>Stegodyphus</taxon>
    </lineage>
</organism>